<dbReference type="InterPro" id="IPR039532">
    <property type="entry name" value="TetR_C_Firmicutes"/>
</dbReference>
<dbReference type="EMBL" id="JBHSSF010000036">
    <property type="protein sequence ID" value="MFC6177515.1"/>
    <property type="molecule type" value="Genomic_DNA"/>
</dbReference>
<dbReference type="InterPro" id="IPR050624">
    <property type="entry name" value="HTH-type_Tx_Regulator"/>
</dbReference>
<dbReference type="InterPro" id="IPR001647">
    <property type="entry name" value="HTH_TetR"/>
</dbReference>
<evidence type="ECO:0000259" key="3">
    <source>
        <dbReference type="PROSITE" id="PS50977"/>
    </source>
</evidence>
<dbReference type="Pfam" id="PF14278">
    <property type="entry name" value="TetR_C_8"/>
    <property type="match status" value="1"/>
</dbReference>
<dbReference type="SUPFAM" id="SSF46689">
    <property type="entry name" value="Homeodomain-like"/>
    <property type="match status" value="1"/>
</dbReference>
<sequence length="182" mass="20831">MNNTDEKIQTALLVLMKEKSLEEITIMAIAEYSKINRTTVYRHYVNKLAILEAIENDILNGLDKIDQCGINEADDRSHVLKVLESVNEKRAIITILLSPNGDSKFYDNFVNFLTAKGLKTIEDSHRFNGLDSRQKELLAQYISSALLGLVKYWLSHPEMSVEELDTFFEKLFRKGISCFTAH</sequence>
<evidence type="ECO:0000256" key="1">
    <source>
        <dbReference type="ARBA" id="ARBA00023125"/>
    </source>
</evidence>
<dbReference type="Gene3D" id="1.10.357.10">
    <property type="entry name" value="Tetracycline Repressor, domain 2"/>
    <property type="match status" value="1"/>
</dbReference>
<feature type="DNA-binding region" description="H-T-H motif" evidence="2">
    <location>
        <begin position="25"/>
        <end position="44"/>
    </location>
</feature>
<dbReference type="Pfam" id="PF00440">
    <property type="entry name" value="TetR_N"/>
    <property type="match status" value="1"/>
</dbReference>
<dbReference type="PANTHER" id="PTHR43479:SF7">
    <property type="entry name" value="TETR-FAMILY TRANSCRIPTIONAL REGULATOR"/>
    <property type="match status" value="1"/>
</dbReference>
<accession>A0ABW1RQ11</accession>
<evidence type="ECO:0000256" key="2">
    <source>
        <dbReference type="PROSITE-ProRule" id="PRU00335"/>
    </source>
</evidence>
<keyword evidence="5" id="KW-1185">Reference proteome</keyword>
<name>A0ABW1RQ11_9LACO</name>
<dbReference type="RefSeq" id="WP_137611915.1">
    <property type="nucleotide sequence ID" value="NZ_BJDF01000015.1"/>
</dbReference>
<protein>
    <submittedName>
        <fullName evidence="4">TetR/AcrR family transcriptional regulator C-terminal domain-containing protein</fullName>
    </submittedName>
</protein>
<reference evidence="5" key="1">
    <citation type="journal article" date="2019" name="Int. J. Syst. Evol. Microbiol.">
        <title>The Global Catalogue of Microorganisms (GCM) 10K type strain sequencing project: providing services to taxonomists for standard genome sequencing and annotation.</title>
        <authorList>
            <consortium name="The Broad Institute Genomics Platform"/>
            <consortium name="The Broad Institute Genome Sequencing Center for Infectious Disease"/>
            <person name="Wu L."/>
            <person name="Ma J."/>
        </authorList>
    </citation>
    <scope>NUCLEOTIDE SEQUENCE [LARGE SCALE GENOMIC DNA]</scope>
    <source>
        <strain evidence="5">CCM 8927</strain>
    </source>
</reference>
<dbReference type="Proteomes" id="UP001596288">
    <property type="component" value="Unassembled WGS sequence"/>
</dbReference>
<evidence type="ECO:0000313" key="5">
    <source>
        <dbReference type="Proteomes" id="UP001596288"/>
    </source>
</evidence>
<organism evidence="4 5">
    <name type="scientific">Companilactobacillus huachuanensis</name>
    <dbReference type="NCBI Taxonomy" id="2559914"/>
    <lineage>
        <taxon>Bacteria</taxon>
        <taxon>Bacillati</taxon>
        <taxon>Bacillota</taxon>
        <taxon>Bacilli</taxon>
        <taxon>Lactobacillales</taxon>
        <taxon>Lactobacillaceae</taxon>
        <taxon>Companilactobacillus</taxon>
    </lineage>
</organism>
<gene>
    <name evidence="4" type="ORF">ACFQAV_11750</name>
</gene>
<dbReference type="PROSITE" id="PS50977">
    <property type="entry name" value="HTH_TETR_2"/>
    <property type="match status" value="1"/>
</dbReference>
<feature type="domain" description="HTH tetR-type" evidence="3">
    <location>
        <begin position="2"/>
        <end position="62"/>
    </location>
</feature>
<evidence type="ECO:0000313" key="4">
    <source>
        <dbReference type="EMBL" id="MFC6177515.1"/>
    </source>
</evidence>
<dbReference type="InterPro" id="IPR009057">
    <property type="entry name" value="Homeodomain-like_sf"/>
</dbReference>
<dbReference type="PANTHER" id="PTHR43479">
    <property type="entry name" value="ACREF/ENVCD OPERON REPRESSOR-RELATED"/>
    <property type="match status" value="1"/>
</dbReference>
<keyword evidence="1 2" id="KW-0238">DNA-binding</keyword>
<proteinExistence type="predicted"/>
<comment type="caution">
    <text evidence="4">The sequence shown here is derived from an EMBL/GenBank/DDBJ whole genome shotgun (WGS) entry which is preliminary data.</text>
</comment>